<dbReference type="Proteomes" id="UP000308365">
    <property type="component" value="Unassembled WGS sequence"/>
</dbReference>
<comment type="caution">
    <text evidence="1">The sequence shown here is derived from an EMBL/GenBank/DDBJ whole genome shotgun (WGS) entry which is preliminary data.</text>
</comment>
<evidence type="ECO:0000313" key="1">
    <source>
        <dbReference type="EMBL" id="TKC45173.1"/>
    </source>
</evidence>
<gene>
    <name evidence="1" type="ORF">EI555_020286</name>
</gene>
<reference evidence="2" key="1">
    <citation type="journal article" date="2019" name="IScience">
        <title>Narwhal Genome Reveals Long-Term Low Genetic Diversity despite Current Large Abundance Size.</title>
        <authorList>
            <person name="Westbury M.V."/>
            <person name="Petersen B."/>
            <person name="Garde E."/>
            <person name="Heide-Jorgensen M.P."/>
            <person name="Lorenzen E.D."/>
        </authorList>
    </citation>
    <scope>NUCLEOTIDE SEQUENCE [LARGE SCALE GENOMIC DNA]</scope>
</reference>
<proteinExistence type="predicted"/>
<name>A0A4U1F706_MONMO</name>
<evidence type="ECO:0000313" key="2">
    <source>
        <dbReference type="Proteomes" id="UP000308365"/>
    </source>
</evidence>
<protein>
    <submittedName>
        <fullName evidence="1">Uncharacterized protein</fullName>
    </submittedName>
</protein>
<organism evidence="1 2">
    <name type="scientific">Monodon monoceros</name>
    <name type="common">Narwhal</name>
    <name type="synonym">Ceratodon monodon</name>
    <dbReference type="NCBI Taxonomy" id="40151"/>
    <lineage>
        <taxon>Eukaryota</taxon>
        <taxon>Metazoa</taxon>
        <taxon>Chordata</taxon>
        <taxon>Craniata</taxon>
        <taxon>Vertebrata</taxon>
        <taxon>Euteleostomi</taxon>
        <taxon>Mammalia</taxon>
        <taxon>Eutheria</taxon>
        <taxon>Laurasiatheria</taxon>
        <taxon>Artiodactyla</taxon>
        <taxon>Whippomorpha</taxon>
        <taxon>Cetacea</taxon>
        <taxon>Odontoceti</taxon>
        <taxon>Monodontidae</taxon>
        <taxon>Monodon</taxon>
    </lineage>
</organism>
<accession>A0A4U1F706</accession>
<sequence>MPESQPRKTKTQ</sequence>
<dbReference type="EMBL" id="RWIC01000346">
    <property type="protein sequence ID" value="TKC45173.1"/>
    <property type="molecule type" value="Genomic_DNA"/>
</dbReference>